<sequence length="924" mass="105932">MSVNCSHEKNDILYNKARTNVKNGNGKRILWYDVDESEPRFDFINLDKFVPDEDKGKRPVESMVVSECLSRDKPLDMRECEFWDYLHSNDWSDGSSLRVLTGRLQSEIINGLAYMENIGLITHLSTYAYAVNIRRRKICYRRKKSKTGMDDILTRKETILLEFGYYGPYRETRRPKYRKESGSSGYQESYTSPFPPLSSTSLSTSGAEQSEERLDVNARVEELPDTSETRVVSSVLQTKEFTSNLPLIKTKHAPQQSHILNGIISQKETRVGVKDNTVIAAPSSFLQETLLPLVCNTTYSNKKGTPKLSDSHTYSLEMSSTLSQQGEMLSQLISGHSAEDSHINKISSQAKNLHIPSMTLKKNLRYSGSSTDSSLISAAGTVSLQNFICTEKVFYLGSFDLDSQSDSEGSENEDAKMERRSKLECLLGDVNSVKEREPVINKLKRKNQKRMEERKQKMTIPKECPKTLSSLMIWPELKEEDIIIQYNTSVKELFSNTVPDFTDLNNISDKYKKEAIMLRKEKMKQRATQNNGPNTDRQENIQAEISHVEQPNKQTKIKNTEILEKFEKFVETVRGITDSAACKKFCTDHIILLDWLERHNLQETVLYRNLITSKETFELQKVIDDKLFLPRPYLKKETVRMKLGDVKNNETKMIKEKKKDEKKGKNGHANINKEQKEIRKKKKSIDSNKEIIEKPFHTNTEKKIKQKKKKPGDLVNGDNHIPLGMVTKDRPVTGKVLSLGKESPNSSSEEEDLSDGDSTFDVKKLNFRYSIENLPNKRHTETKPNPLEILKKYFRIQKIARAFCTDQSVSGVKPAIQLPKLWEKKLGKKGGLKNYLTKPENIGRLKWFSFLSKADVKQKSPDVKPAFEMTYTTDFIVNNLLKAMEAFVVRKETVVSDYKGETCMSITFTKPSVFQNYKRIDHAC</sequence>
<feature type="region of interest" description="Disordered" evidence="1">
    <location>
        <begin position="174"/>
        <end position="214"/>
    </location>
</feature>
<comment type="caution">
    <text evidence="2">The sequence shown here is derived from an EMBL/GenBank/DDBJ whole genome shotgun (WGS) entry which is preliminary data.</text>
</comment>
<feature type="compositionally biased region" description="Low complexity" evidence="1">
    <location>
        <begin position="189"/>
        <end position="205"/>
    </location>
</feature>
<proteinExistence type="predicted"/>
<evidence type="ECO:0000313" key="2">
    <source>
        <dbReference type="EMBL" id="KAL3877503.1"/>
    </source>
</evidence>
<accession>A0ABD3WW77</accession>
<dbReference type="AlphaFoldDB" id="A0ABD3WW77"/>
<protein>
    <submittedName>
        <fullName evidence="2">Uncharacterized protein</fullName>
    </submittedName>
</protein>
<feature type="compositionally biased region" description="Basic and acidic residues" evidence="1">
    <location>
        <begin position="684"/>
        <end position="703"/>
    </location>
</feature>
<dbReference type="EMBL" id="JBJQND010000005">
    <property type="protein sequence ID" value="KAL3877503.1"/>
    <property type="molecule type" value="Genomic_DNA"/>
</dbReference>
<evidence type="ECO:0000313" key="3">
    <source>
        <dbReference type="Proteomes" id="UP001634394"/>
    </source>
</evidence>
<keyword evidence="3" id="KW-1185">Reference proteome</keyword>
<reference evidence="2 3" key="1">
    <citation type="submission" date="2024-11" db="EMBL/GenBank/DDBJ databases">
        <title>Chromosome-level genome assembly of the freshwater bivalve Anodonta woodiana.</title>
        <authorList>
            <person name="Chen X."/>
        </authorList>
    </citation>
    <scope>NUCLEOTIDE SEQUENCE [LARGE SCALE GENOMIC DNA]</scope>
    <source>
        <strain evidence="2">MN2024</strain>
        <tissue evidence="2">Gills</tissue>
    </source>
</reference>
<dbReference type="Proteomes" id="UP001634394">
    <property type="component" value="Unassembled WGS sequence"/>
</dbReference>
<name>A0ABD3WW77_SINWO</name>
<gene>
    <name evidence="2" type="ORF">ACJMK2_035202</name>
</gene>
<feature type="region of interest" description="Disordered" evidence="1">
    <location>
        <begin position="656"/>
        <end position="757"/>
    </location>
</feature>
<organism evidence="2 3">
    <name type="scientific">Sinanodonta woodiana</name>
    <name type="common">Chinese pond mussel</name>
    <name type="synonym">Anodonta woodiana</name>
    <dbReference type="NCBI Taxonomy" id="1069815"/>
    <lineage>
        <taxon>Eukaryota</taxon>
        <taxon>Metazoa</taxon>
        <taxon>Spiralia</taxon>
        <taxon>Lophotrochozoa</taxon>
        <taxon>Mollusca</taxon>
        <taxon>Bivalvia</taxon>
        <taxon>Autobranchia</taxon>
        <taxon>Heteroconchia</taxon>
        <taxon>Palaeoheterodonta</taxon>
        <taxon>Unionida</taxon>
        <taxon>Unionoidea</taxon>
        <taxon>Unionidae</taxon>
        <taxon>Unioninae</taxon>
        <taxon>Sinanodonta</taxon>
    </lineage>
</organism>
<evidence type="ECO:0000256" key="1">
    <source>
        <dbReference type="SAM" id="MobiDB-lite"/>
    </source>
</evidence>